<keyword evidence="4 15" id="KW-0444">Lipid biosynthesis</keyword>
<evidence type="ECO:0000256" key="1">
    <source>
        <dbReference type="ARBA" id="ARBA00005017"/>
    </source>
</evidence>
<dbReference type="AlphaFoldDB" id="A0A6G1KX70"/>
<keyword evidence="7 15" id="KW-0418">Kinase</keyword>
<dbReference type="InterPro" id="IPR035102">
    <property type="entry name" value="Phosphomevalonate_kinase"/>
</dbReference>
<evidence type="ECO:0000313" key="19">
    <source>
        <dbReference type="Proteomes" id="UP000799436"/>
    </source>
</evidence>
<dbReference type="GO" id="GO:0010142">
    <property type="term" value="P:farnesyl diphosphate biosynthetic process, mevalonate pathway"/>
    <property type="evidence" value="ECO:0007669"/>
    <property type="project" value="TreeGrafter"/>
</dbReference>
<dbReference type="SUPFAM" id="SSF54211">
    <property type="entry name" value="Ribosomal protein S5 domain 2-like"/>
    <property type="match status" value="1"/>
</dbReference>
<evidence type="ECO:0000256" key="10">
    <source>
        <dbReference type="ARBA" id="ARBA00023011"/>
    </source>
</evidence>
<proteinExistence type="inferred from homology"/>
<keyword evidence="10" id="KW-0756">Sterol biosynthesis</keyword>
<keyword evidence="12" id="KW-1207">Sterol metabolism</keyword>
<reference evidence="18" key="1">
    <citation type="journal article" date="2020" name="Stud. Mycol.">
        <title>101 Dothideomycetes genomes: a test case for predicting lifestyles and emergence of pathogens.</title>
        <authorList>
            <person name="Haridas S."/>
            <person name="Albert R."/>
            <person name="Binder M."/>
            <person name="Bloem J."/>
            <person name="Labutti K."/>
            <person name="Salamov A."/>
            <person name="Andreopoulos B."/>
            <person name="Baker S."/>
            <person name="Barry K."/>
            <person name="Bills G."/>
            <person name="Bluhm B."/>
            <person name="Cannon C."/>
            <person name="Castanera R."/>
            <person name="Culley D."/>
            <person name="Daum C."/>
            <person name="Ezra D."/>
            <person name="Gonzalez J."/>
            <person name="Henrissat B."/>
            <person name="Kuo A."/>
            <person name="Liang C."/>
            <person name="Lipzen A."/>
            <person name="Lutzoni F."/>
            <person name="Magnuson J."/>
            <person name="Mondo S."/>
            <person name="Nolan M."/>
            <person name="Ohm R."/>
            <person name="Pangilinan J."/>
            <person name="Park H.-J."/>
            <person name="Ramirez L."/>
            <person name="Alfaro M."/>
            <person name="Sun H."/>
            <person name="Tritt A."/>
            <person name="Yoshinaga Y."/>
            <person name="Zwiers L.-H."/>
            <person name="Turgeon B."/>
            <person name="Goodwin S."/>
            <person name="Spatafora J."/>
            <person name="Crous P."/>
            <person name="Grigoriev I."/>
        </authorList>
    </citation>
    <scope>NUCLEOTIDE SEQUENCE</scope>
    <source>
        <strain evidence="18">CBS 116005</strain>
    </source>
</reference>
<dbReference type="InterPro" id="IPR014721">
    <property type="entry name" value="Ribsml_uS5_D2-typ_fold_subgr"/>
</dbReference>
<evidence type="ECO:0000256" key="15">
    <source>
        <dbReference type="PIRNR" id="PIRNR017288"/>
    </source>
</evidence>
<dbReference type="PANTHER" id="PTHR31814:SF2">
    <property type="entry name" value="PHOSPHOMEVALONATE KINASE"/>
    <property type="match status" value="1"/>
</dbReference>
<keyword evidence="11 15" id="KW-0443">Lipid metabolism</keyword>
<keyword evidence="8" id="KW-0067">ATP-binding</keyword>
<dbReference type="Pfam" id="PF00288">
    <property type="entry name" value="GHMP_kinases_N"/>
    <property type="match status" value="1"/>
</dbReference>
<dbReference type="Gene3D" id="3.30.230.10">
    <property type="match status" value="1"/>
</dbReference>
<evidence type="ECO:0000256" key="4">
    <source>
        <dbReference type="ARBA" id="ARBA00022516"/>
    </source>
</evidence>
<evidence type="ECO:0000256" key="9">
    <source>
        <dbReference type="ARBA" id="ARBA00022955"/>
    </source>
</evidence>
<feature type="domain" description="GHMP kinase N-terminal" evidence="16">
    <location>
        <begin position="160"/>
        <end position="226"/>
    </location>
</feature>
<evidence type="ECO:0000256" key="14">
    <source>
        <dbReference type="ARBA" id="ARBA00029326"/>
    </source>
</evidence>
<organism evidence="18 19">
    <name type="scientific">Teratosphaeria nubilosa</name>
    <dbReference type="NCBI Taxonomy" id="161662"/>
    <lineage>
        <taxon>Eukaryota</taxon>
        <taxon>Fungi</taxon>
        <taxon>Dikarya</taxon>
        <taxon>Ascomycota</taxon>
        <taxon>Pezizomycotina</taxon>
        <taxon>Dothideomycetes</taxon>
        <taxon>Dothideomycetidae</taxon>
        <taxon>Mycosphaerellales</taxon>
        <taxon>Teratosphaeriaceae</taxon>
        <taxon>Teratosphaeria</taxon>
    </lineage>
</organism>
<evidence type="ECO:0000256" key="12">
    <source>
        <dbReference type="ARBA" id="ARBA00023166"/>
    </source>
</evidence>
<dbReference type="SUPFAM" id="SSF55060">
    <property type="entry name" value="GHMP Kinase, C-terminal domain"/>
    <property type="match status" value="1"/>
</dbReference>
<comment type="pathway">
    <text evidence="1 15">Isoprenoid biosynthesis; isopentenyl diphosphate biosynthesis via mevalonate pathway; isopentenyl diphosphate from (R)-mevalonate: step 2/3.</text>
</comment>
<keyword evidence="6" id="KW-0547">Nucleotide-binding</keyword>
<dbReference type="Proteomes" id="UP000799436">
    <property type="component" value="Unassembled WGS sequence"/>
</dbReference>
<comment type="similarity">
    <text evidence="2 15">Belongs to the GHMP kinase family. Mevalonate kinase subfamily.</text>
</comment>
<dbReference type="EC" id="2.7.4.2" evidence="3 15"/>
<evidence type="ECO:0000256" key="6">
    <source>
        <dbReference type="ARBA" id="ARBA00022741"/>
    </source>
</evidence>
<dbReference type="GO" id="GO:0005777">
    <property type="term" value="C:peroxisome"/>
    <property type="evidence" value="ECO:0007669"/>
    <property type="project" value="TreeGrafter"/>
</dbReference>
<dbReference type="InterPro" id="IPR016005">
    <property type="entry name" value="Erg8"/>
</dbReference>
<keyword evidence="19" id="KW-1185">Reference proteome</keyword>
<comment type="catalytic activity">
    <reaction evidence="14">
        <text>(R)-5-phosphomevalonate + ATP = (R)-5-diphosphomevalonate + ADP</text>
        <dbReference type="Rhea" id="RHEA:16341"/>
        <dbReference type="ChEBI" id="CHEBI:30616"/>
        <dbReference type="ChEBI" id="CHEBI:57557"/>
        <dbReference type="ChEBI" id="CHEBI:58146"/>
        <dbReference type="ChEBI" id="CHEBI:456216"/>
        <dbReference type="EC" id="2.7.4.2"/>
    </reaction>
    <physiologicalReaction direction="left-to-right" evidence="14">
        <dbReference type="Rhea" id="RHEA:16342"/>
    </physiologicalReaction>
</comment>
<name>A0A6G1KX70_9PEZI</name>
<dbReference type="OrthoDB" id="10262935at2759"/>
<dbReference type="PIRSF" id="PIRSF017288">
    <property type="entry name" value="PMK_GHMP_euk"/>
    <property type="match status" value="1"/>
</dbReference>
<evidence type="ECO:0000256" key="11">
    <source>
        <dbReference type="ARBA" id="ARBA00023098"/>
    </source>
</evidence>
<feature type="domain" description="GHMP kinase C-terminal" evidence="17">
    <location>
        <begin position="347"/>
        <end position="411"/>
    </location>
</feature>
<evidence type="ECO:0000256" key="13">
    <source>
        <dbReference type="ARBA" id="ARBA00023221"/>
    </source>
</evidence>
<dbReference type="InterPro" id="IPR036554">
    <property type="entry name" value="GHMP_kinase_C_sf"/>
</dbReference>
<dbReference type="Pfam" id="PF08544">
    <property type="entry name" value="GHMP_kinases_C"/>
    <property type="match status" value="1"/>
</dbReference>
<evidence type="ECO:0000256" key="3">
    <source>
        <dbReference type="ARBA" id="ARBA00012958"/>
    </source>
</evidence>
<keyword evidence="5 15" id="KW-0808">Transferase</keyword>
<evidence type="ECO:0000259" key="16">
    <source>
        <dbReference type="Pfam" id="PF00288"/>
    </source>
</evidence>
<dbReference type="GO" id="GO:0004631">
    <property type="term" value="F:phosphomevalonate kinase activity"/>
    <property type="evidence" value="ECO:0007669"/>
    <property type="project" value="UniProtKB-UniRule"/>
</dbReference>
<dbReference type="Gene3D" id="3.30.70.890">
    <property type="entry name" value="GHMP kinase, C-terminal domain"/>
    <property type="match status" value="1"/>
</dbReference>
<evidence type="ECO:0000313" key="18">
    <source>
        <dbReference type="EMBL" id="KAF2765225.1"/>
    </source>
</evidence>
<dbReference type="EMBL" id="ML995897">
    <property type="protein sequence ID" value="KAF2765225.1"/>
    <property type="molecule type" value="Genomic_DNA"/>
</dbReference>
<dbReference type="InterPro" id="IPR006204">
    <property type="entry name" value="GHMP_kinase_N_dom"/>
</dbReference>
<keyword evidence="13 15" id="KW-0753">Steroid metabolism</keyword>
<dbReference type="GO" id="GO:0019287">
    <property type="term" value="P:isopentenyl diphosphate biosynthetic process, mevalonate pathway"/>
    <property type="evidence" value="ECO:0007669"/>
    <property type="project" value="UniProtKB-UniRule"/>
</dbReference>
<evidence type="ECO:0000256" key="8">
    <source>
        <dbReference type="ARBA" id="ARBA00022840"/>
    </source>
</evidence>
<evidence type="ECO:0000256" key="2">
    <source>
        <dbReference type="ARBA" id="ARBA00006495"/>
    </source>
</evidence>
<dbReference type="GO" id="GO:0006696">
    <property type="term" value="P:ergosterol biosynthetic process"/>
    <property type="evidence" value="ECO:0007669"/>
    <property type="project" value="TreeGrafter"/>
</dbReference>
<protein>
    <recommendedName>
        <fullName evidence="3 15">Phosphomevalonate kinase</fullName>
        <ecNumber evidence="3 15">2.7.4.2</ecNumber>
    </recommendedName>
</protein>
<dbReference type="PANTHER" id="PTHR31814">
    <property type="match status" value="1"/>
</dbReference>
<evidence type="ECO:0000256" key="7">
    <source>
        <dbReference type="ARBA" id="ARBA00022777"/>
    </source>
</evidence>
<accession>A0A6G1KX70</accession>
<sequence length="457" mass="49398">MGREAVAVSAPGKVLLAGGYLVLDRAYTGLVFGLDARIHVVVQDIPTRNGVILNEIVVKSPQFKDAVWEYGYRLSDRQGGMTVTQLRADADLNLNRNAFIETALTYALTYIASVSSPIISPASVTILADNDYYSAPSGVKDGTGGARRFHNFGVPITEAHKTGLGSSAALVTSFTAALLSYYLPRDNFDLDSESGKRQLHNLAQAAHCAAQGKVGSGFDVASAVYGSCVYRRFSPSILSNHVEPGKPNFASQLRDIVKETGEAYRWDTEIRKDSVKVPEGLRLVMCDVNVGSQTPGMVKKVLAWRKEKPNEAGPIWNDLDQANERFAAELKKAAEKGGNATYGRLKERITDIRRGIRLMSEASNVPIEPPSQTKLIDACEGLPGVIGGVVPGAGGYDAISLLVEDKDEVVDGLQKLLGGWQFKGEGNDSEGQDRVSMLSVREEVEGIRKESLACYKN</sequence>
<gene>
    <name evidence="18" type="ORF">EJ03DRAFT_331110</name>
</gene>
<dbReference type="InterPro" id="IPR020568">
    <property type="entry name" value="Ribosomal_Su5_D2-typ_SF"/>
</dbReference>
<keyword evidence="9 15" id="KW-0752">Steroid biosynthesis</keyword>
<evidence type="ECO:0000256" key="5">
    <source>
        <dbReference type="ARBA" id="ARBA00022679"/>
    </source>
</evidence>
<dbReference type="UniPathway" id="UPA00057">
    <property type="reaction ID" value="UER00099"/>
</dbReference>
<dbReference type="InterPro" id="IPR013750">
    <property type="entry name" value="GHMP_kinase_C_dom"/>
</dbReference>
<evidence type="ECO:0000259" key="17">
    <source>
        <dbReference type="Pfam" id="PF08544"/>
    </source>
</evidence>
<dbReference type="GO" id="GO:0005524">
    <property type="term" value="F:ATP binding"/>
    <property type="evidence" value="ECO:0007669"/>
    <property type="project" value="UniProtKB-UniRule"/>
</dbReference>